<dbReference type="InterPro" id="IPR000719">
    <property type="entry name" value="Prot_kinase_dom"/>
</dbReference>
<feature type="domain" description="Protein kinase" evidence="6">
    <location>
        <begin position="1"/>
        <end position="112"/>
    </location>
</feature>
<dbReference type="OrthoDB" id="346907at2759"/>
<dbReference type="GO" id="GO:0035556">
    <property type="term" value="P:intracellular signal transduction"/>
    <property type="evidence" value="ECO:0007669"/>
    <property type="project" value="TreeGrafter"/>
</dbReference>
<evidence type="ECO:0000259" key="6">
    <source>
        <dbReference type="PROSITE" id="PS50011"/>
    </source>
</evidence>
<evidence type="ECO:0000313" key="8">
    <source>
        <dbReference type="Proteomes" id="UP000886885"/>
    </source>
</evidence>
<organism evidence="7 8">
    <name type="scientific">Populus tomentosa</name>
    <name type="common">Chinese white poplar</name>
    <dbReference type="NCBI Taxonomy" id="118781"/>
    <lineage>
        <taxon>Eukaryota</taxon>
        <taxon>Viridiplantae</taxon>
        <taxon>Streptophyta</taxon>
        <taxon>Embryophyta</taxon>
        <taxon>Tracheophyta</taxon>
        <taxon>Spermatophyta</taxon>
        <taxon>Magnoliopsida</taxon>
        <taxon>eudicotyledons</taxon>
        <taxon>Gunneridae</taxon>
        <taxon>Pentapetalae</taxon>
        <taxon>rosids</taxon>
        <taxon>fabids</taxon>
        <taxon>Malpighiales</taxon>
        <taxon>Salicaceae</taxon>
        <taxon>Saliceae</taxon>
        <taxon>Populus</taxon>
    </lineage>
</organism>
<evidence type="ECO:0000256" key="1">
    <source>
        <dbReference type="ARBA" id="ARBA00022527"/>
    </source>
</evidence>
<dbReference type="AlphaFoldDB" id="A0A8X8C8P3"/>
<dbReference type="GO" id="GO:0004674">
    <property type="term" value="F:protein serine/threonine kinase activity"/>
    <property type="evidence" value="ECO:0007669"/>
    <property type="project" value="UniProtKB-KW"/>
</dbReference>
<keyword evidence="3" id="KW-0547">Nucleotide-binding</keyword>
<evidence type="ECO:0000256" key="4">
    <source>
        <dbReference type="ARBA" id="ARBA00022777"/>
    </source>
</evidence>
<comment type="caution">
    <text evidence="7">The sequence shown here is derived from an EMBL/GenBank/DDBJ whole genome shotgun (WGS) entry which is preliminary data.</text>
</comment>
<dbReference type="GO" id="GO:0005634">
    <property type="term" value="C:nucleus"/>
    <property type="evidence" value="ECO:0007669"/>
    <property type="project" value="TreeGrafter"/>
</dbReference>
<sequence>MRNFRHAYDLVEHRYLPPACFELSKTPLISLKVDVWYLPPTCFELSKTPLISLKVDVWSAGVVFYQMLFGRRPFGHDQTQEQILCEDTIIKACRVEFPTKPTISNEANVSLI</sequence>
<reference evidence="7" key="1">
    <citation type="journal article" date="2020" name="bioRxiv">
        <title>Hybrid origin of Populus tomentosa Carr. identified through genome sequencing and phylogenomic analysis.</title>
        <authorList>
            <person name="An X."/>
            <person name="Gao K."/>
            <person name="Chen Z."/>
            <person name="Li J."/>
            <person name="Yang X."/>
            <person name="Yang X."/>
            <person name="Zhou J."/>
            <person name="Guo T."/>
            <person name="Zhao T."/>
            <person name="Huang S."/>
            <person name="Miao D."/>
            <person name="Khan W.U."/>
            <person name="Rao P."/>
            <person name="Ye M."/>
            <person name="Lei B."/>
            <person name="Liao W."/>
            <person name="Wang J."/>
            <person name="Ji L."/>
            <person name="Li Y."/>
            <person name="Guo B."/>
            <person name="Mustafa N.S."/>
            <person name="Li S."/>
            <person name="Yun Q."/>
            <person name="Keller S.R."/>
            <person name="Mao J."/>
            <person name="Zhang R."/>
            <person name="Strauss S.H."/>
        </authorList>
    </citation>
    <scope>NUCLEOTIDE SEQUENCE</scope>
    <source>
        <strain evidence="7">GM15</strain>
        <tissue evidence="7">Leaf</tissue>
    </source>
</reference>
<keyword evidence="2" id="KW-0808">Transferase</keyword>
<dbReference type="EMBL" id="JAAWWB010000024">
    <property type="protein sequence ID" value="KAG6752976.1"/>
    <property type="molecule type" value="Genomic_DNA"/>
</dbReference>
<proteinExistence type="predicted"/>
<dbReference type="PANTHER" id="PTHR22974:SF23">
    <property type="entry name" value="TOUSLED-LIKE KINASE, ISOFORM G"/>
    <property type="match status" value="1"/>
</dbReference>
<keyword evidence="4" id="KW-0418">Kinase</keyword>
<dbReference type="Pfam" id="PF00069">
    <property type="entry name" value="Pkinase"/>
    <property type="match status" value="1"/>
</dbReference>
<dbReference type="Proteomes" id="UP000886885">
    <property type="component" value="Chromosome 12D"/>
</dbReference>
<gene>
    <name evidence="7" type="ORF">POTOM_043020</name>
</gene>
<protein>
    <recommendedName>
        <fullName evidence="6">Protein kinase domain-containing protein</fullName>
    </recommendedName>
</protein>
<keyword evidence="1" id="KW-0723">Serine/threonine-protein kinase</keyword>
<evidence type="ECO:0000313" key="7">
    <source>
        <dbReference type="EMBL" id="KAG6752976.1"/>
    </source>
</evidence>
<keyword evidence="8" id="KW-1185">Reference proteome</keyword>
<accession>A0A8X8C8P3</accession>
<name>A0A8X8C8P3_POPTO</name>
<evidence type="ECO:0000256" key="3">
    <source>
        <dbReference type="ARBA" id="ARBA00022741"/>
    </source>
</evidence>
<dbReference type="GO" id="GO:0007059">
    <property type="term" value="P:chromosome segregation"/>
    <property type="evidence" value="ECO:0007669"/>
    <property type="project" value="TreeGrafter"/>
</dbReference>
<dbReference type="GO" id="GO:0005524">
    <property type="term" value="F:ATP binding"/>
    <property type="evidence" value="ECO:0007669"/>
    <property type="project" value="UniProtKB-KW"/>
</dbReference>
<keyword evidence="5" id="KW-0067">ATP-binding</keyword>
<evidence type="ECO:0000256" key="5">
    <source>
        <dbReference type="ARBA" id="ARBA00022840"/>
    </source>
</evidence>
<dbReference type="PANTHER" id="PTHR22974">
    <property type="entry name" value="MIXED LINEAGE PROTEIN KINASE"/>
    <property type="match status" value="1"/>
</dbReference>
<evidence type="ECO:0000256" key="2">
    <source>
        <dbReference type="ARBA" id="ARBA00022679"/>
    </source>
</evidence>
<dbReference type="PROSITE" id="PS50011">
    <property type="entry name" value="PROTEIN_KINASE_DOM"/>
    <property type="match status" value="1"/>
</dbReference>